<evidence type="ECO:0000259" key="6">
    <source>
        <dbReference type="PROSITE" id="PS51698"/>
    </source>
</evidence>
<evidence type="ECO:0000256" key="1">
    <source>
        <dbReference type="ARBA" id="ARBA00020894"/>
    </source>
</evidence>
<evidence type="ECO:0000256" key="3">
    <source>
        <dbReference type="ARBA" id="ARBA00022737"/>
    </source>
</evidence>
<dbReference type="InterPro" id="IPR001660">
    <property type="entry name" value="SAM"/>
</dbReference>
<dbReference type="PRINTS" id="PR00320">
    <property type="entry name" value="GPROTEINBRPT"/>
</dbReference>
<dbReference type="OrthoDB" id="10064100at2759"/>
<dbReference type="PROSITE" id="PS50294">
    <property type="entry name" value="WD_REPEATS_REGION"/>
    <property type="match status" value="8"/>
</dbReference>
<dbReference type="PANTHER" id="PTHR46573:SF1">
    <property type="entry name" value="WD REPEAT, SAM AND U-BOX DOMAIN-CONTAINING PROTEIN 1"/>
    <property type="match status" value="1"/>
</dbReference>
<dbReference type="PANTHER" id="PTHR46573">
    <property type="entry name" value="WD REPEAT, SAM AND U-BOX DOMAIN-CONTAINING PROTEIN 1"/>
    <property type="match status" value="1"/>
</dbReference>
<dbReference type="SMART" id="SM00320">
    <property type="entry name" value="WD40"/>
    <property type="match status" value="14"/>
</dbReference>
<feature type="repeat" description="WD" evidence="4">
    <location>
        <begin position="103"/>
        <end position="144"/>
    </location>
</feature>
<feature type="repeat" description="WD" evidence="4">
    <location>
        <begin position="60"/>
        <end position="101"/>
    </location>
</feature>
<feature type="repeat" description="WD" evidence="4">
    <location>
        <begin position="265"/>
        <end position="306"/>
    </location>
</feature>
<dbReference type="PROSITE" id="PS50082">
    <property type="entry name" value="WD_REPEATS_2"/>
    <property type="match status" value="10"/>
</dbReference>
<dbReference type="InterPro" id="IPR011047">
    <property type="entry name" value="Quinoprotein_ADH-like_sf"/>
</dbReference>
<dbReference type="Gene3D" id="1.10.150.50">
    <property type="entry name" value="Transcription Factor, Ets-1"/>
    <property type="match status" value="1"/>
</dbReference>
<dbReference type="Pfam" id="PF04564">
    <property type="entry name" value="U-box"/>
    <property type="match status" value="1"/>
</dbReference>
<dbReference type="InterPro" id="IPR019775">
    <property type="entry name" value="WD40_repeat_CS"/>
</dbReference>
<dbReference type="SUPFAM" id="SSF50969">
    <property type="entry name" value="YVTN repeat-like/Quinoprotein amine dehydrogenase"/>
    <property type="match status" value="1"/>
</dbReference>
<dbReference type="SUPFAM" id="SSF50998">
    <property type="entry name" value="Quinoprotein alcohol dehydrogenase-like"/>
    <property type="match status" value="1"/>
</dbReference>
<dbReference type="GO" id="GO:0016567">
    <property type="term" value="P:protein ubiquitination"/>
    <property type="evidence" value="ECO:0007669"/>
    <property type="project" value="InterPro"/>
</dbReference>
<dbReference type="InterPro" id="IPR020472">
    <property type="entry name" value="WD40_PAC1"/>
</dbReference>
<dbReference type="Gene3D" id="2.130.10.10">
    <property type="entry name" value="YVTN repeat-like/Quinoprotein amine dehydrogenase"/>
    <property type="match status" value="5"/>
</dbReference>
<dbReference type="Gene3D" id="3.30.40.10">
    <property type="entry name" value="Zinc/RING finger domain, C3HC4 (zinc finger)"/>
    <property type="match status" value="1"/>
</dbReference>
<dbReference type="InterPro" id="IPR001680">
    <property type="entry name" value="WD40_rpt"/>
</dbReference>
<dbReference type="PROSITE" id="PS50105">
    <property type="entry name" value="SAM_DOMAIN"/>
    <property type="match status" value="1"/>
</dbReference>
<organism evidence="7 8">
    <name type="scientific">Brassicogethes aeneus</name>
    <name type="common">Rape pollen beetle</name>
    <name type="synonym">Meligethes aeneus</name>
    <dbReference type="NCBI Taxonomy" id="1431903"/>
    <lineage>
        <taxon>Eukaryota</taxon>
        <taxon>Metazoa</taxon>
        <taxon>Ecdysozoa</taxon>
        <taxon>Arthropoda</taxon>
        <taxon>Hexapoda</taxon>
        <taxon>Insecta</taxon>
        <taxon>Pterygota</taxon>
        <taxon>Neoptera</taxon>
        <taxon>Endopterygota</taxon>
        <taxon>Coleoptera</taxon>
        <taxon>Polyphaga</taxon>
        <taxon>Cucujiformia</taxon>
        <taxon>Nitidulidae</taxon>
        <taxon>Meligethinae</taxon>
        <taxon>Brassicogethes</taxon>
    </lineage>
</organism>
<dbReference type="GO" id="GO:0004842">
    <property type="term" value="F:ubiquitin-protein transferase activity"/>
    <property type="evidence" value="ECO:0007669"/>
    <property type="project" value="InterPro"/>
</dbReference>
<gene>
    <name evidence="7" type="ORF">MELIAE_LOCUS4296</name>
</gene>
<feature type="repeat" description="WD" evidence="4">
    <location>
        <begin position="14"/>
        <end position="45"/>
    </location>
</feature>
<feature type="domain" description="U-box" evidence="6">
    <location>
        <begin position="804"/>
        <end position="878"/>
    </location>
</feature>
<dbReference type="InterPro" id="IPR013083">
    <property type="entry name" value="Znf_RING/FYVE/PHD"/>
</dbReference>
<protein>
    <recommendedName>
        <fullName evidence="1">WD repeat, SAM and U-box domain-containing protein 1</fullName>
    </recommendedName>
</protein>
<keyword evidence="8" id="KW-1185">Reference proteome</keyword>
<feature type="repeat" description="WD" evidence="4">
    <location>
        <begin position="145"/>
        <end position="176"/>
    </location>
</feature>
<dbReference type="PROSITE" id="PS51698">
    <property type="entry name" value="U_BOX"/>
    <property type="match status" value="1"/>
</dbReference>
<sequence length="880" mass="97683">MSINIQNVKILQTLRVHTSDVSTCDLAPNFTLVTGSSDKTVRIWDWVPGSGYVQRVTSPLRAHKYQVTCVRISPQGSLFASASVDGTAVLWNLHFSKKLFTMTQVNGDSIRVCSFAPDSSILVTAGDNGAICVWDLVHKSLIRTLIQHEGTTQSLAFTPDSQYLVSACTLQVVRVWYVQDLVDTTNDTNCTSVAKLDNALDMGVFCIDVSKHVKIDENSPLIKHYKLAICGNSNEIKIWTITSKSFSKTKLSTANEVSLDYYDTYDGHSSSVTCIKYSNNGAYLISSSLDKLVKIWNAEDGRCMATLQGHSRYVNCTAISKDSSLIVSGSTGSNDKMLIIWNINGTLTTDSELFHQEISVSNLIGQPQELQMVQFSETGDNEAKLIEKIDDIADGAINSCCFFGNDVLATGSGDKLVKLFNVVEENNNIEEVSWSPLEGHTYAINHVEFSKDGNMLASCSLDGCTTLWNPATGEKIISVPINSMSVKVCRFSPDCQLLITAGDDDKATVWNSETMEEISTLDGHLDAVTSAAFSPDGCVIATMSINADFRVWSVCDFKCLHVQEDAHDFGIQSCDFSDNLEPIPMNLVDVQSYLLATCGNDSLVKLWRISIPKQNNKLHYEDIEVKVWRTFMGHGGNVICVRFSPNVGEIVGSTATDRQARIWSVYSTECLHVLDHDSIVVTCAFNGDCSLLAVGCLDKTLWLWKLPQQLVFQTAVANKLKCRTKAIIDWTSNDVVKWLKDIDMEDIIVNARNSALDGIKLVSLSMENICSGMGLDENQTSKMLKEIKWLRKAELHIEKPENTDIPHEFLCPITHEIMREPVSCSDGYTYEKNAIAEWFISGKFTSPMTNEKLTNTNYAFNLELRNAIYSFLDSEDQQEE</sequence>
<evidence type="ECO:0000313" key="7">
    <source>
        <dbReference type="EMBL" id="CAH0551748.1"/>
    </source>
</evidence>
<dbReference type="Pfam" id="PF00400">
    <property type="entry name" value="WD40"/>
    <property type="match status" value="11"/>
</dbReference>
<dbReference type="AlphaFoldDB" id="A0A9P0FDS4"/>
<dbReference type="SUPFAM" id="SSF50978">
    <property type="entry name" value="WD40 repeat-like"/>
    <property type="match status" value="1"/>
</dbReference>
<proteinExistence type="predicted"/>
<feature type="repeat" description="WD" evidence="4">
    <location>
        <begin position="479"/>
        <end position="520"/>
    </location>
</feature>
<dbReference type="SUPFAM" id="SSF57850">
    <property type="entry name" value="RING/U-box"/>
    <property type="match status" value="1"/>
</dbReference>
<dbReference type="InterPro" id="IPR011044">
    <property type="entry name" value="Quino_amine_DH_bsu"/>
</dbReference>
<feature type="repeat" description="WD" evidence="4">
    <location>
        <begin position="437"/>
        <end position="478"/>
    </location>
</feature>
<evidence type="ECO:0000259" key="5">
    <source>
        <dbReference type="PROSITE" id="PS50105"/>
    </source>
</evidence>
<dbReference type="SUPFAM" id="SSF47769">
    <property type="entry name" value="SAM/Pointed domain"/>
    <property type="match status" value="1"/>
</dbReference>
<dbReference type="InterPro" id="IPR015943">
    <property type="entry name" value="WD40/YVTN_repeat-like_dom_sf"/>
</dbReference>
<feature type="repeat" description="WD" evidence="4">
    <location>
        <begin position="631"/>
        <end position="673"/>
    </location>
</feature>
<dbReference type="InterPro" id="IPR036322">
    <property type="entry name" value="WD40_repeat_dom_sf"/>
</dbReference>
<feature type="domain" description="SAM" evidence="5">
    <location>
        <begin position="730"/>
        <end position="775"/>
    </location>
</feature>
<dbReference type="Proteomes" id="UP001154078">
    <property type="component" value="Chromosome 2"/>
</dbReference>
<keyword evidence="3" id="KW-0677">Repeat</keyword>
<dbReference type="SMART" id="SM00504">
    <property type="entry name" value="Ubox"/>
    <property type="match status" value="1"/>
</dbReference>
<dbReference type="EMBL" id="OV121133">
    <property type="protein sequence ID" value="CAH0551748.1"/>
    <property type="molecule type" value="Genomic_DNA"/>
</dbReference>
<evidence type="ECO:0000256" key="2">
    <source>
        <dbReference type="ARBA" id="ARBA00022574"/>
    </source>
</evidence>
<name>A0A9P0FDS4_BRAAE</name>
<dbReference type="InterPro" id="IPR013761">
    <property type="entry name" value="SAM/pointed_sf"/>
</dbReference>
<dbReference type="CDD" id="cd00200">
    <property type="entry name" value="WD40"/>
    <property type="match status" value="2"/>
</dbReference>
<dbReference type="InterPro" id="IPR003613">
    <property type="entry name" value="Ubox_domain"/>
</dbReference>
<keyword evidence="2 4" id="KW-0853">WD repeat</keyword>
<evidence type="ECO:0000313" key="8">
    <source>
        <dbReference type="Proteomes" id="UP001154078"/>
    </source>
</evidence>
<dbReference type="CDD" id="cd16655">
    <property type="entry name" value="RING-Ubox_WDSUB1-like"/>
    <property type="match status" value="1"/>
</dbReference>
<accession>A0A9P0FDS4</accession>
<dbReference type="InterPro" id="IPR052085">
    <property type="entry name" value="WD-SAM-U-box"/>
</dbReference>
<evidence type="ECO:0000256" key="4">
    <source>
        <dbReference type="PROSITE-ProRule" id="PRU00221"/>
    </source>
</evidence>
<reference evidence="7" key="1">
    <citation type="submission" date="2021-12" db="EMBL/GenBank/DDBJ databases">
        <authorList>
            <person name="King R."/>
        </authorList>
    </citation>
    <scope>NUCLEOTIDE SEQUENCE</scope>
</reference>
<dbReference type="PROSITE" id="PS00678">
    <property type="entry name" value="WD_REPEATS_1"/>
    <property type="match status" value="2"/>
</dbReference>
<feature type="repeat" description="WD" evidence="4">
    <location>
        <begin position="521"/>
        <end position="554"/>
    </location>
</feature>
<feature type="repeat" description="WD" evidence="4">
    <location>
        <begin position="673"/>
        <end position="714"/>
    </location>
</feature>